<dbReference type="PANTHER" id="PTHR33121">
    <property type="entry name" value="CYCLIC DI-GMP PHOSPHODIESTERASE PDEF"/>
    <property type="match status" value="1"/>
</dbReference>
<dbReference type="Gene3D" id="3.40.50.2300">
    <property type="match status" value="1"/>
</dbReference>
<evidence type="ECO:0000259" key="3">
    <source>
        <dbReference type="PROSITE" id="PS50110"/>
    </source>
</evidence>
<dbReference type="PANTHER" id="PTHR33121:SF70">
    <property type="entry name" value="SIGNALING PROTEIN YKOW"/>
    <property type="match status" value="1"/>
</dbReference>
<name>A0A9X4MA57_9CYAN</name>
<dbReference type="RefSeq" id="WP_009627567.1">
    <property type="nucleotide sequence ID" value="NZ_VBTY01000101.1"/>
</dbReference>
<dbReference type="Pfam" id="PF00072">
    <property type="entry name" value="Response_reg"/>
    <property type="match status" value="1"/>
</dbReference>
<feature type="domain" description="EAL" evidence="4">
    <location>
        <begin position="342"/>
        <end position="598"/>
    </location>
</feature>
<dbReference type="InterPro" id="IPR050706">
    <property type="entry name" value="Cyclic-di-GMP_PDE-like"/>
</dbReference>
<evidence type="ECO:0000313" key="7">
    <source>
        <dbReference type="Proteomes" id="UP001152872"/>
    </source>
</evidence>
<dbReference type="CDD" id="cd01949">
    <property type="entry name" value="GGDEF"/>
    <property type="match status" value="1"/>
</dbReference>
<dbReference type="InterPro" id="IPR035919">
    <property type="entry name" value="EAL_sf"/>
</dbReference>
<keyword evidence="1" id="KW-0597">Phosphoprotein</keyword>
<dbReference type="InterPro" id="IPR001789">
    <property type="entry name" value="Sig_transdc_resp-reg_receiver"/>
</dbReference>
<reference evidence="6" key="1">
    <citation type="submission" date="2019-05" db="EMBL/GenBank/DDBJ databases">
        <title>Whole genome sequencing of Pseudanabaena catenata USMAC16.</title>
        <authorList>
            <person name="Khan Z."/>
            <person name="Omar W.M."/>
            <person name="Convey P."/>
            <person name="Merican F."/>
            <person name="Najimudin N."/>
        </authorList>
    </citation>
    <scope>NUCLEOTIDE SEQUENCE</scope>
    <source>
        <strain evidence="6">USMAC16</strain>
    </source>
</reference>
<dbReference type="SMART" id="SM00448">
    <property type="entry name" value="REC"/>
    <property type="match status" value="1"/>
</dbReference>
<dbReference type="CDD" id="cd01948">
    <property type="entry name" value="EAL"/>
    <property type="match status" value="1"/>
</dbReference>
<dbReference type="NCBIfam" id="TIGR00254">
    <property type="entry name" value="GGDEF"/>
    <property type="match status" value="1"/>
</dbReference>
<protein>
    <submittedName>
        <fullName evidence="6">EAL domain-containing protein</fullName>
    </submittedName>
</protein>
<dbReference type="SUPFAM" id="SSF52172">
    <property type="entry name" value="CheY-like"/>
    <property type="match status" value="1"/>
</dbReference>
<dbReference type="Pfam" id="PF00990">
    <property type="entry name" value="GGDEF"/>
    <property type="match status" value="1"/>
</dbReference>
<evidence type="ECO:0000313" key="6">
    <source>
        <dbReference type="EMBL" id="MDG3495445.1"/>
    </source>
</evidence>
<dbReference type="EMBL" id="VBTY01000101">
    <property type="protein sequence ID" value="MDG3495445.1"/>
    <property type="molecule type" value="Genomic_DNA"/>
</dbReference>
<dbReference type="Pfam" id="PF00563">
    <property type="entry name" value="EAL"/>
    <property type="match status" value="1"/>
</dbReference>
<feature type="coiled-coil region" evidence="2">
    <location>
        <begin position="126"/>
        <end position="157"/>
    </location>
</feature>
<dbReference type="CDD" id="cd19920">
    <property type="entry name" value="REC_PA4781-like"/>
    <property type="match status" value="1"/>
</dbReference>
<accession>A0A9X4MA57</accession>
<proteinExistence type="predicted"/>
<evidence type="ECO:0000259" key="4">
    <source>
        <dbReference type="PROSITE" id="PS50883"/>
    </source>
</evidence>
<dbReference type="PROSITE" id="PS50883">
    <property type="entry name" value="EAL"/>
    <property type="match status" value="1"/>
</dbReference>
<dbReference type="InterPro" id="IPR011006">
    <property type="entry name" value="CheY-like_superfamily"/>
</dbReference>
<evidence type="ECO:0000256" key="1">
    <source>
        <dbReference type="PROSITE-ProRule" id="PRU00169"/>
    </source>
</evidence>
<dbReference type="SUPFAM" id="SSF55073">
    <property type="entry name" value="Nucleotide cyclase"/>
    <property type="match status" value="1"/>
</dbReference>
<keyword evidence="7" id="KW-1185">Reference proteome</keyword>
<comment type="caution">
    <text evidence="6">The sequence shown here is derived from an EMBL/GenBank/DDBJ whole genome shotgun (WGS) entry which is preliminary data.</text>
</comment>
<dbReference type="SUPFAM" id="SSF141868">
    <property type="entry name" value="EAL domain-like"/>
    <property type="match status" value="1"/>
</dbReference>
<dbReference type="InterPro" id="IPR000160">
    <property type="entry name" value="GGDEF_dom"/>
</dbReference>
<evidence type="ECO:0000256" key="2">
    <source>
        <dbReference type="SAM" id="Coils"/>
    </source>
</evidence>
<sequence>MTRNYSGDILIVDDMPNNLRFLSTTLTEQGYKVRSVTDGLMALTVAKAAKPDLILLDIMMPNIDGYETCVRLKADEKTCDIPVIFLSALDEVIDKVKAFTVGGVDYITKPFQLEEVLARIQTHLSLRFAQKEIRQLNAELEQRVRQRTVQLEQEIAERLQVQERLLHLALHDVLTGLPNRTWFMKRLEQILQQANQQSGSHFAVLFLDCDRFQSVNDSLGHLVGDQLLVSIARRIQLCLRPGTMLCRLGGDEFAILLQDTEKYADAIKTADDILRELAAPFQISEYQVFTNVSIGIVIGNGVYRQPEHILRDADTAMYQAKANGKARYQVFEQTMHNLALYNFQLESDLRHALERQELEAYYQPIVNAISNEITSFEALVRWNHPEKGLVVPNKFIPIAEETGLVIAIDLFVLRQACQQLRIWRDAGIVKHSLTMNVNLSVKHFMSFDLLEQIDRVLEETGIDGDSLRLEITESDIMENAEFAGKIIAQLHDRHIQLSIDDFGTGYSSLSYLHRLPINHLKIDRSFVMRIGKNGKNTEIIKAIIALAKSLDMFTIAEGVETQEQLAQIRELHCDFCQGYLFSRPVNAEAAQNLLLTGFKTQA</sequence>
<gene>
    <name evidence="6" type="ORF">FEV09_12830</name>
</gene>
<dbReference type="SMART" id="SM00267">
    <property type="entry name" value="GGDEF"/>
    <property type="match status" value="1"/>
</dbReference>
<dbReference type="GO" id="GO:0000160">
    <property type="term" value="P:phosphorelay signal transduction system"/>
    <property type="evidence" value="ECO:0007669"/>
    <property type="project" value="InterPro"/>
</dbReference>
<organism evidence="6 7">
    <name type="scientific">Pseudanabaena catenata USMAC16</name>
    <dbReference type="NCBI Taxonomy" id="1855837"/>
    <lineage>
        <taxon>Bacteria</taxon>
        <taxon>Bacillati</taxon>
        <taxon>Cyanobacteriota</taxon>
        <taxon>Cyanophyceae</taxon>
        <taxon>Pseudanabaenales</taxon>
        <taxon>Pseudanabaenaceae</taxon>
        <taxon>Pseudanabaena</taxon>
    </lineage>
</organism>
<dbReference type="SMART" id="SM00052">
    <property type="entry name" value="EAL"/>
    <property type="match status" value="1"/>
</dbReference>
<dbReference type="AlphaFoldDB" id="A0A9X4MA57"/>
<feature type="domain" description="Response regulatory" evidence="3">
    <location>
        <begin position="8"/>
        <end position="124"/>
    </location>
</feature>
<dbReference type="Gene3D" id="3.20.20.450">
    <property type="entry name" value="EAL domain"/>
    <property type="match status" value="1"/>
</dbReference>
<dbReference type="Proteomes" id="UP001152872">
    <property type="component" value="Unassembled WGS sequence"/>
</dbReference>
<dbReference type="PROSITE" id="PS50887">
    <property type="entry name" value="GGDEF"/>
    <property type="match status" value="1"/>
</dbReference>
<dbReference type="InterPro" id="IPR029787">
    <property type="entry name" value="Nucleotide_cyclase"/>
</dbReference>
<feature type="modified residue" description="4-aspartylphosphate" evidence="1">
    <location>
        <position position="57"/>
    </location>
</feature>
<keyword evidence="2" id="KW-0175">Coiled coil</keyword>
<dbReference type="InterPro" id="IPR001633">
    <property type="entry name" value="EAL_dom"/>
</dbReference>
<dbReference type="GO" id="GO:0071111">
    <property type="term" value="F:cyclic-guanylate-specific phosphodiesterase activity"/>
    <property type="evidence" value="ECO:0007669"/>
    <property type="project" value="InterPro"/>
</dbReference>
<feature type="domain" description="GGDEF" evidence="5">
    <location>
        <begin position="200"/>
        <end position="333"/>
    </location>
</feature>
<dbReference type="FunFam" id="3.20.20.450:FF:000001">
    <property type="entry name" value="Cyclic di-GMP phosphodiesterase yahA"/>
    <property type="match status" value="1"/>
</dbReference>
<dbReference type="Gene3D" id="3.30.70.270">
    <property type="match status" value="1"/>
</dbReference>
<dbReference type="PROSITE" id="PS50110">
    <property type="entry name" value="RESPONSE_REGULATORY"/>
    <property type="match status" value="1"/>
</dbReference>
<evidence type="ECO:0000259" key="5">
    <source>
        <dbReference type="PROSITE" id="PS50887"/>
    </source>
</evidence>
<dbReference type="InterPro" id="IPR043128">
    <property type="entry name" value="Rev_trsase/Diguanyl_cyclase"/>
</dbReference>